<gene>
    <name evidence="2" type="ORF">SAMN04488544_2930</name>
</gene>
<dbReference type="CDD" id="cd03441">
    <property type="entry name" value="R_hydratase_like"/>
    <property type="match status" value="1"/>
</dbReference>
<feature type="domain" description="FAS1-like dehydratase" evidence="1">
    <location>
        <begin position="9"/>
        <end position="126"/>
    </location>
</feature>
<dbReference type="RefSeq" id="WP_091075704.1">
    <property type="nucleotide sequence ID" value="NZ_LT629799.1"/>
</dbReference>
<accession>A0A1H2MXZ9</accession>
<dbReference type="EMBL" id="LT629799">
    <property type="protein sequence ID" value="SDU98040.1"/>
    <property type="molecule type" value="Genomic_DNA"/>
</dbReference>
<sequence>MPITPDHAGKVYAPTAPYEVTRVKLAEFAAAVGEPDLLEEAHPAAPPTFAAVVTNAAWDSLFTDPELDLSLRRVVHADQQFRYARPLRAGDVVTATLRIDKVRVRGAAEIVSVTVDVDDALGSPVLSAASTFLHTREAVA</sequence>
<proteinExistence type="predicted"/>
<reference evidence="3" key="1">
    <citation type="submission" date="2016-10" db="EMBL/GenBank/DDBJ databases">
        <authorList>
            <person name="Varghese N."/>
            <person name="Submissions S."/>
        </authorList>
    </citation>
    <scope>NUCLEOTIDE SEQUENCE [LARGE SCALE GENOMIC DNA]</scope>
    <source>
        <strain evidence="3">DSM 21743</strain>
    </source>
</reference>
<dbReference type="SUPFAM" id="SSF54637">
    <property type="entry name" value="Thioesterase/thiol ester dehydrase-isomerase"/>
    <property type="match status" value="1"/>
</dbReference>
<dbReference type="Pfam" id="PF13452">
    <property type="entry name" value="FAS1_DH_region"/>
    <property type="match status" value="1"/>
</dbReference>
<dbReference type="InterPro" id="IPR029069">
    <property type="entry name" value="HotDog_dom_sf"/>
</dbReference>
<organism evidence="2 3">
    <name type="scientific">Microlunatus sagamiharensis</name>
    <dbReference type="NCBI Taxonomy" id="546874"/>
    <lineage>
        <taxon>Bacteria</taxon>
        <taxon>Bacillati</taxon>
        <taxon>Actinomycetota</taxon>
        <taxon>Actinomycetes</taxon>
        <taxon>Propionibacteriales</taxon>
        <taxon>Propionibacteriaceae</taxon>
        <taxon>Microlunatus</taxon>
    </lineage>
</organism>
<keyword evidence="3" id="KW-1185">Reference proteome</keyword>
<dbReference type="Proteomes" id="UP000198825">
    <property type="component" value="Chromosome I"/>
</dbReference>
<dbReference type="STRING" id="546874.SAMN04488544_2930"/>
<evidence type="ECO:0000313" key="2">
    <source>
        <dbReference type="EMBL" id="SDU98040.1"/>
    </source>
</evidence>
<evidence type="ECO:0000259" key="1">
    <source>
        <dbReference type="Pfam" id="PF13452"/>
    </source>
</evidence>
<dbReference type="OrthoDB" id="5415111at2"/>
<dbReference type="Gene3D" id="3.10.129.10">
    <property type="entry name" value="Hotdog Thioesterase"/>
    <property type="match status" value="1"/>
</dbReference>
<protein>
    <submittedName>
        <fullName evidence="2">N-terminal half of MaoC dehydratase</fullName>
    </submittedName>
</protein>
<evidence type="ECO:0000313" key="3">
    <source>
        <dbReference type="Proteomes" id="UP000198825"/>
    </source>
</evidence>
<dbReference type="InterPro" id="IPR039569">
    <property type="entry name" value="FAS1-like_DH_region"/>
</dbReference>
<dbReference type="AlphaFoldDB" id="A0A1H2MXZ9"/>
<dbReference type="InterPro" id="IPR016709">
    <property type="entry name" value="HadA-like"/>
</dbReference>
<name>A0A1H2MXZ9_9ACTN</name>
<dbReference type="PIRSF" id="PIRSF018072">
    <property type="entry name" value="UCP018072"/>
    <property type="match status" value="1"/>
</dbReference>